<organism evidence="2">
    <name type="scientific">bioreactor metagenome</name>
    <dbReference type="NCBI Taxonomy" id="1076179"/>
    <lineage>
        <taxon>unclassified sequences</taxon>
        <taxon>metagenomes</taxon>
        <taxon>ecological metagenomes</taxon>
    </lineage>
</organism>
<name>A0A645GR86_9ZZZZ</name>
<comment type="caution">
    <text evidence="2">The sequence shown here is derived from an EMBL/GenBank/DDBJ whole genome shotgun (WGS) entry which is preliminary data.</text>
</comment>
<feature type="compositionally biased region" description="Basic and acidic residues" evidence="1">
    <location>
        <begin position="34"/>
        <end position="46"/>
    </location>
</feature>
<reference evidence="2" key="1">
    <citation type="submission" date="2019-08" db="EMBL/GenBank/DDBJ databases">
        <authorList>
            <person name="Kucharzyk K."/>
            <person name="Murdoch R.W."/>
            <person name="Higgins S."/>
            <person name="Loffler F."/>
        </authorList>
    </citation>
    <scope>NUCLEOTIDE SEQUENCE</scope>
</reference>
<proteinExistence type="predicted"/>
<evidence type="ECO:0000313" key="2">
    <source>
        <dbReference type="EMBL" id="MPN29215.1"/>
    </source>
</evidence>
<evidence type="ECO:0000256" key="1">
    <source>
        <dbReference type="SAM" id="MobiDB-lite"/>
    </source>
</evidence>
<dbReference type="EMBL" id="VSSQ01079791">
    <property type="protein sequence ID" value="MPN29215.1"/>
    <property type="molecule type" value="Genomic_DNA"/>
</dbReference>
<gene>
    <name evidence="2" type="ORF">SDC9_176666</name>
</gene>
<accession>A0A645GR86</accession>
<dbReference type="AlphaFoldDB" id="A0A645GR86"/>
<sequence length="129" mass="14408">MHPHEREGGDGYPNPLFGDREQIRIAGEGQSKQVRKELADDESHSGDCRCHFQRIVECLLHPAEIAGAVVVPDDGLCTLVKPQYDQQEGHEHRIDDAVCSNRQVAPVTHEGSVQQYRYAGGGNLHTERR</sequence>
<feature type="region of interest" description="Disordered" evidence="1">
    <location>
        <begin position="1"/>
        <end position="46"/>
    </location>
</feature>
<protein>
    <submittedName>
        <fullName evidence="2">Uncharacterized protein</fullName>
    </submittedName>
</protein>